<dbReference type="Proteomes" id="UP000022447">
    <property type="component" value="Unassembled WGS sequence"/>
</dbReference>
<dbReference type="AlphaFoldDB" id="X7EC20"/>
<dbReference type="OrthoDB" id="9849457at2"/>
<gene>
    <name evidence="1" type="ORF">OCH239_09275</name>
</gene>
<evidence type="ECO:0000313" key="1">
    <source>
        <dbReference type="EMBL" id="ETX13649.1"/>
    </source>
</evidence>
<name>X7EC20_9RHOB</name>
<organism evidence="1 2">
    <name type="scientific">Roseivivax halodurans JCM 10272</name>
    <dbReference type="NCBI Taxonomy" id="1449350"/>
    <lineage>
        <taxon>Bacteria</taxon>
        <taxon>Pseudomonadati</taxon>
        <taxon>Pseudomonadota</taxon>
        <taxon>Alphaproteobacteria</taxon>
        <taxon>Rhodobacterales</taxon>
        <taxon>Roseobacteraceae</taxon>
        <taxon>Roseivivax</taxon>
    </lineage>
</organism>
<reference evidence="1 2" key="1">
    <citation type="submission" date="2014-01" db="EMBL/GenBank/DDBJ databases">
        <title>Roseivivax halodurans JCM 10272 Genome Sequencing.</title>
        <authorList>
            <person name="Lai Q."/>
            <person name="Li G."/>
            <person name="Shao Z."/>
        </authorList>
    </citation>
    <scope>NUCLEOTIDE SEQUENCE [LARGE SCALE GENOMIC DNA]</scope>
    <source>
        <strain evidence="1 2">JCM 10272</strain>
    </source>
</reference>
<dbReference type="EMBL" id="JALZ01000021">
    <property type="protein sequence ID" value="ETX13649.1"/>
    <property type="molecule type" value="Genomic_DNA"/>
</dbReference>
<keyword evidence="2" id="KW-1185">Reference proteome</keyword>
<proteinExistence type="predicted"/>
<evidence type="ECO:0000313" key="2">
    <source>
        <dbReference type="Proteomes" id="UP000022447"/>
    </source>
</evidence>
<comment type="caution">
    <text evidence="1">The sequence shown here is derived from an EMBL/GenBank/DDBJ whole genome shotgun (WGS) entry which is preliminary data.</text>
</comment>
<accession>X7EC20</accession>
<dbReference type="RefSeq" id="WP_037264599.1">
    <property type="nucleotide sequence ID" value="NZ_JALZ01000021.1"/>
</dbReference>
<sequence length="180" mass="20081">MTLDSPGREPTHIEIAPDVRAWKVGRSYHIAFPYHPEAKRVMDGLDSAYWAPAAHCWIAGANRHGEIEAALRRIDAILGPDRHVRRQAREAAAPGKLARTLVPVDDGLEAGQVRQIDGRHVTVERFGREFPAGRGFRRAGRPELDGKMICYAYHRPATDAEIEAFEAQRDEGDPDLEMAP</sequence>
<protein>
    <submittedName>
        <fullName evidence="1">Uncharacterized protein</fullName>
    </submittedName>
</protein>